<evidence type="ECO:0000256" key="3">
    <source>
        <dbReference type="ARBA" id="ARBA00023004"/>
    </source>
</evidence>
<dbReference type="PANTHER" id="PTHR32089:SF112">
    <property type="entry name" value="LYSOZYME-LIKE PROTEIN-RELATED"/>
    <property type="match status" value="1"/>
</dbReference>
<dbReference type="NCBIfam" id="NF033749">
    <property type="entry name" value="bact_hemeryth"/>
    <property type="match status" value="1"/>
</dbReference>
<dbReference type="SUPFAM" id="SSF47188">
    <property type="entry name" value="Hemerythrin-like"/>
    <property type="match status" value="1"/>
</dbReference>
<protein>
    <submittedName>
        <fullName evidence="9">Putative Methyl-accepting chemotaxis protein</fullName>
    </submittedName>
</protein>
<dbReference type="SMART" id="SM00283">
    <property type="entry name" value="MA"/>
    <property type="match status" value="1"/>
</dbReference>
<dbReference type="PANTHER" id="PTHR32089">
    <property type="entry name" value="METHYL-ACCEPTING CHEMOTAXIS PROTEIN MCPB"/>
    <property type="match status" value="1"/>
</dbReference>
<dbReference type="PROSITE" id="PS50111">
    <property type="entry name" value="CHEMOTAXIS_TRANSDUC_2"/>
    <property type="match status" value="1"/>
</dbReference>
<proteinExistence type="inferred from homology"/>
<dbReference type="NCBIfam" id="TIGR02481">
    <property type="entry name" value="hemeryth_dom"/>
    <property type="match status" value="1"/>
</dbReference>
<evidence type="ECO:0000256" key="5">
    <source>
        <dbReference type="PROSITE-ProRule" id="PRU00284"/>
    </source>
</evidence>
<sequence length="795" mass="87193">MSRIEPSAWTIQFGLLLIGCISLLLLVAALWGGMDLKATLATTNDAATPLNLDQMRSAITLMMWITGSLALLVSSSIFFLYLIIRNQSQRISGQLDVLSTGDLSTPLADTMAGEFAAIGSRVNVLTEQLDWMLRMIRLQARTIAAVVAELDPLRDQLYADSLESKNLSEEVTQENDRLDMEIQQLNLKVGSARESILSASEISNQLADEVSGIASSVHQADGNVSTMADAAEEMTANIDQVNDNLSSVHSSVGEVSSALQGLTLSLNDVRARYATADQMSKEANQQSQSSRDVMSGLNGDAQEVFKAVKSIRTIADQTNMLALNAAIESAGAGEAGRGFAVVANEVKELAGQTAQATTMIEQRITRMQERAGSALEASQQVDEVISRLAETNQAITEAVDDQAHGVQEIQTSMESVTRASDEVTRNAAVLSHAAQEVARSALEAAAGTRTISEAADRLTGSAQEVAKQGLRASDEANGIQIGAQEIYGSSVQVQKRMIQSIELMEYLHGSVEHVGFLSNVINDTDRSMQDAIRGYVISDEPFDIQAVKQAHLAWLGKLEQVIRGRSRLKPEEVATGRDCAFGKWYYTEGEKRFGALTLFQDLGEDHLKVHEMAREVVALANALELEAASEGMQKFDKQRIKLFDKLDQLYMVGLKAAEGAQSADLMPWNSHLETSIQEMDEDHRKLVDMVNRLYHAILKGDSSREAKPILVELIGYTQTHFQREEAFLRQNNFPHMQEHQQHHIKLMDEVELLKQALESGEAAINLGLVSFIKDWLTSHIIGEDKKYGQLYGRLS</sequence>
<dbReference type="InterPro" id="IPR004089">
    <property type="entry name" value="MCPsignal_dom"/>
</dbReference>
<keyword evidence="2" id="KW-0479">Metal-binding</keyword>
<dbReference type="Gene3D" id="1.20.120.50">
    <property type="entry name" value="Hemerythrin-like"/>
    <property type="match status" value="1"/>
</dbReference>
<evidence type="ECO:0000256" key="2">
    <source>
        <dbReference type="ARBA" id="ARBA00022723"/>
    </source>
</evidence>
<gene>
    <name evidence="9" type="ORF">MAGMO_1314</name>
</gene>
<dbReference type="InterPro" id="IPR025991">
    <property type="entry name" value="Chemoreceptor_zinc-bind_dom"/>
</dbReference>
<evidence type="ECO:0000256" key="1">
    <source>
        <dbReference type="ARBA" id="ARBA00010587"/>
    </source>
</evidence>
<dbReference type="InterPro" id="IPR012312">
    <property type="entry name" value="Hemerythrin-like"/>
</dbReference>
<keyword evidence="7" id="KW-1133">Transmembrane helix</keyword>
<dbReference type="EMBL" id="LO017727">
    <property type="protein sequence ID" value="CRH05505.1"/>
    <property type="molecule type" value="Genomic_DNA"/>
</dbReference>
<keyword evidence="7" id="KW-0812">Transmembrane</keyword>
<dbReference type="InterPro" id="IPR016131">
    <property type="entry name" value="Haemerythrin_Fe_BS"/>
</dbReference>
<keyword evidence="3" id="KW-0408">Iron</keyword>
<dbReference type="PROSITE" id="PS00550">
    <property type="entry name" value="HEMERYTHRINS"/>
    <property type="match status" value="1"/>
</dbReference>
<keyword evidence="7" id="KW-0472">Membrane</keyword>
<name>A0A1S7LEY8_MAGMO</name>
<comment type="similarity">
    <text evidence="1">Belongs to the hemerythrin family.</text>
</comment>
<reference evidence="9" key="1">
    <citation type="submission" date="2015-04" db="EMBL/GenBank/DDBJ databases">
        <authorList>
            <person name="Syromyatnikov M.Y."/>
            <person name="Popov V.N."/>
        </authorList>
    </citation>
    <scope>NUCLEOTIDE SEQUENCE</scope>
    <source>
        <strain evidence="9">MO-1</strain>
    </source>
</reference>
<evidence type="ECO:0000313" key="9">
    <source>
        <dbReference type="EMBL" id="CRH05505.1"/>
    </source>
</evidence>
<keyword evidence="4 5" id="KW-0807">Transducer</keyword>
<dbReference type="SUPFAM" id="SSF58104">
    <property type="entry name" value="Methyl-accepting chemotaxis protein (MCP) signaling domain"/>
    <property type="match status" value="1"/>
</dbReference>
<dbReference type="PROSITE" id="PS51257">
    <property type="entry name" value="PROKAR_LIPOPROTEIN"/>
    <property type="match status" value="1"/>
</dbReference>
<dbReference type="GO" id="GO:0016020">
    <property type="term" value="C:membrane"/>
    <property type="evidence" value="ECO:0007669"/>
    <property type="project" value="InterPro"/>
</dbReference>
<organism evidence="9">
    <name type="scientific">Magnetococcus massalia (strain MO-1)</name>
    <dbReference type="NCBI Taxonomy" id="451514"/>
    <lineage>
        <taxon>Bacteria</taxon>
        <taxon>Pseudomonadati</taxon>
        <taxon>Pseudomonadota</taxon>
        <taxon>Magnetococcia</taxon>
        <taxon>Magnetococcales</taxon>
        <taxon>Magnetococcaceae</taxon>
        <taxon>Magnetococcus</taxon>
    </lineage>
</organism>
<dbReference type="Pfam" id="PF13682">
    <property type="entry name" value="CZB"/>
    <property type="match status" value="1"/>
</dbReference>
<dbReference type="AlphaFoldDB" id="A0A1S7LEY8"/>
<feature type="domain" description="Methyl-accepting transducer" evidence="8">
    <location>
        <begin position="202"/>
        <end position="438"/>
    </location>
</feature>
<dbReference type="InterPro" id="IPR012827">
    <property type="entry name" value="Hemerythrin_metal-bd"/>
</dbReference>
<evidence type="ECO:0000256" key="7">
    <source>
        <dbReference type="SAM" id="Phobius"/>
    </source>
</evidence>
<dbReference type="InterPro" id="IPR035938">
    <property type="entry name" value="Hemerythrin-like_sf"/>
</dbReference>
<feature type="transmembrane region" description="Helical" evidence="7">
    <location>
        <begin position="61"/>
        <end position="84"/>
    </location>
</feature>
<evidence type="ECO:0000256" key="4">
    <source>
        <dbReference type="ARBA" id="ARBA00023224"/>
    </source>
</evidence>
<keyword evidence="6" id="KW-0175">Coiled coil</keyword>
<dbReference type="Gene3D" id="1.20.120.30">
    <property type="entry name" value="Aspartate receptor, ligand-binding domain"/>
    <property type="match status" value="1"/>
</dbReference>
<dbReference type="Pfam" id="PF00015">
    <property type="entry name" value="MCPsignal"/>
    <property type="match status" value="1"/>
</dbReference>
<dbReference type="GO" id="GO:0007165">
    <property type="term" value="P:signal transduction"/>
    <property type="evidence" value="ECO:0007669"/>
    <property type="project" value="UniProtKB-KW"/>
</dbReference>
<dbReference type="CDD" id="cd12107">
    <property type="entry name" value="Hemerythrin"/>
    <property type="match status" value="1"/>
</dbReference>
<feature type="transmembrane region" description="Helical" evidence="7">
    <location>
        <begin position="12"/>
        <end position="31"/>
    </location>
</feature>
<feature type="coiled-coil region" evidence="6">
    <location>
        <begin position="168"/>
        <end position="195"/>
    </location>
</feature>
<evidence type="ECO:0000259" key="8">
    <source>
        <dbReference type="PROSITE" id="PS50111"/>
    </source>
</evidence>
<dbReference type="GO" id="GO:0046872">
    <property type="term" value="F:metal ion binding"/>
    <property type="evidence" value="ECO:0007669"/>
    <property type="project" value="UniProtKB-KW"/>
</dbReference>
<accession>A0A1S7LEY8</accession>
<dbReference type="Gene3D" id="1.10.287.950">
    <property type="entry name" value="Methyl-accepting chemotaxis protein"/>
    <property type="match status" value="1"/>
</dbReference>
<evidence type="ECO:0000256" key="6">
    <source>
        <dbReference type="SAM" id="Coils"/>
    </source>
</evidence>
<dbReference type="Pfam" id="PF01814">
    <property type="entry name" value="Hemerythrin"/>
    <property type="match status" value="1"/>
</dbReference>